<evidence type="ECO:0000313" key="8">
    <source>
        <dbReference type="Proteomes" id="UP000282438"/>
    </source>
</evidence>
<dbReference type="OrthoDB" id="6561939at2"/>
<organism evidence="7 8">
    <name type="scientific">Iodobacter ciconiae</name>
    <dbReference type="NCBI Taxonomy" id="2496266"/>
    <lineage>
        <taxon>Bacteria</taxon>
        <taxon>Pseudomonadati</taxon>
        <taxon>Pseudomonadota</taxon>
        <taxon>Betaproteobacteria</taxon>
        <taxon>Neisseriales</taxon>
        <taxon>Chitinibacteraceae</taxon>
        <taxon>Iodobacter</taxon>
    </lineage>
</organism>
<evidence type="ECO:0000313" key="7">
    <source>
        <dbReference type="EMBL" id="AZN35905.1"/>
    </source>
</evidence>
<name>A0A3S8ZR67_9NEIS</name>
<keyword evidence="5" id="KW-0009">Actin-binding</keyword>
<dbReference type="RefSeq" id="WP_125972077.1">
    <property type="nucleotide sequence ID" value="NZ_CP034433.1"/>
</dbReference>
<evidence type="ECO:0000256" key="1">
    <source>
        <dbReference type="ARBA" id="ARBA00004613"/>
    </source>
</evidence>
<dbReference type="InterPro" id="IPR023224">
    <property type="entry name" value="SipA_actin-bd_C_sf"/>
</dbReference>
<comment type="similarity">
    <text evidence="2">Belongs to the SipA/IpaA family.</text>
</comment>
<reference evidence="7 8" key="1">
    <citation type="submission" date="2018-12" db="EMBL/GenBank/DDBJ databases">
        <title>Complete genome sequence of Iodobacter sp. H11R3.</title>
        <authorList>
            <person name="Bae J.-W."/>
        </authorList>
    </citation>
    <scope>NUCLEOTIDE SEQUENCE [LARGE SCALE GENOMIC DNA]</scope>
    <source>
        <strain evidence="7 8">H11R3</strain>
    </source>
</reference>
<dbReference type="KEGG" id="iod:EJO50_05055"/>
<evidence type="ECO:0000259" key="6">
    <source>
        <dbReference type="Pfam" id="PF09052"/>
    </source>
</evidence>
<keyword evidence="8" id="KW-1185">Reference proteome</keyword>
<keyword evidence="4" id="KW-0843">Virulence</keyword>
<dbReference type="SUPFAM" id="SSF140746">
    <property type="entry name" value="SipA N-terminal domain-like"/>
    <property type="match status" value="1"/>
</dbReference>
<dbReference type="Gene3D" id="1.10.4150.10">
    <property type="entry name" value="SipA N-terminal domain-like"/>
    <property type="match status" value="1"/>
</dbReference>
<sequence>MFSALSCGSSAVLQRSLSLPLEQRSFARHLWRANGSPALSFSSAAKPASPSVSVRLRYVHCLENSIERGIQAEDFAREQDIKSLACLFSGENSSALHAIYRGSANVLARQDVLNFAKVYTRLYERSGPELKPELEKLAEQYCQLIKKDGLKEKSSGFAAWRPKVSAIYKKRMELENTLSEVVRSLLGRQAMHGLGCDLIVRGALPFICQYLEQQLEGHLDAESRANISQVIERASLRAFIGLRALRHELIEACGNDNTVGQMARDLDLVAILPRLLRDIPGLSDRAGPAANEKPTLSLLSAAGLGNATGSYDATTINHYHYPAAANGASCFTGIAGPLDLKVSGDAAGELFLVTLRSLLEPNYLIPKNSSETVFLNALNALLPSSADKRFALLREMEKTEDRELYAQYIKRLQDALMASAQYTEAKHFVEMMLRDTALSRLQAHPLIAAFIAALGVKSLAASQKTLLTREIQQFGGNLFGSGQT</sequence>
<dbReference type="InterPro" id="IPR015138">
    <property type="entry name" value="SipA_N"/>
</dbReference>
<dbReference type="Proteomes" id="UP000282438">
    <property type="component" value="Chromosome"/>
</dbReference>
<dbReference type="GO" id="GO:0003779">
    <property type="term" value="F:actin binding"/>
    <property type="evidence" value="ECO:0007669"/>
    <property type="project" value="UniProtKB-KW"/>
</dbReference>
<evidence type="ECO:0000256" key="4">
    <source>
        <dbReference type="ARBA" id="ARBA00023026"/>
    </source>
</evidence>
<dbReference type="Pfam" id="PF09052">
    <property type="entry name" value="SipA"/>
    <property type="match status" value="1"/>
</dbReference>
<proteinExistence type="inferred from homology"/>
<comment type="subcellular location">
    <subcellularLocation>
        <location evidence="1">Secreted</location>
    </subcellularLocation>
</comment>
<dbReference type="GO" id="GO:0005576">
    <property type="term" value="C:extracellular region"/>
    <property type="evidence" value="ECO:0007669"/>
    <property type="project" value="UniProtKB-SubCell"/>
</dbReference>
<evidence type="ECO:0000256" key="3">
    <source>
        <dbReference type="ARBA" id="ARBA00022525"/>
    </source>
</evidence>
<keyword evidence="3" id="KW-0964">Secreted</keyword>
<dbReference type="AlphaFoldDB" id="A0A3S8ZR67"/>
<gene>
    <name evidence="7" type="ORF">EJO50_05055</name>
</gene>
<accession>A0A3S8ZR67</accession>
<evidence type="ECO:0000256" key="2">
    <source>
        <dbReference type="ARBA" id="ARBA00010123"/>
    </source>
</evidence>
<dbReference type="EMBL" id="CP034433">
    <property type="protein sequence ID" value="AZN35905.1"/>
    <property type="molecule type" value="Genomic_DNA"/>
</dbReference>
<dbReference type="Gene3D" id="1.10.4110.10">
    <property type="entry name" value="Salmonella invasion protein A, C-terminal actin-binding domain"/>
    <property type="match status" value="1"/>
</dbReference>
<protein>
    <recommendedName>
        <fullName evidence="6">Salmonella invasion protein A N-terminal domain-containing protein</fullName>
    </recommendedName>
</protein>
<dbReference type="InterPro" id="IPR023225">
    <property type="entry name" value="SipA_chaperone-bd"/>
</dbReference>
<evidence type="ECO:0000256" key="5">
    <source>
        <dbReference type="ARBA" id="ARBA00023203"/>
    </source>
</evidence>
<feature type="domain" description="Salmonella invasion protein A N-terminal" evidence="6">
    <location>
        <begin position="72"/>
        <end position="279"/>
    </location>
</feature>